<accession>A0A9X4MCG4</accession>
<dbReference type="AlphaFoldDB" id="A0A9X4MCG4"/>
<evidence type="ECO:0000313" key="2">
    <source>
        <dbReference type="EMBL" id="MDG3496848.1"/>
    </source>
</evidence>
<proteinExistence type="predicted"/>
<dbReference type="EMBL" id="VBTY01000237">
    <property type="protein sequence ID" value="MDG3496848.1"/>
    <property type="molecule type" value="Genomic_DNA"/>
</dbReference>
<feature type="transmembrane region" description="Helical" evidence="1">
    <location>
        <begin position="172"/>
        <end position="190"/>
    </location>
</feature>
<dbReference type="RefSeq" id="WP_009629043.1">
    <property type="nucleotide sequence ID" value="NZ_VBTY01000237.1"/>
</dbReference>
<feature type="transmembrane region" description="Helical" evidence="1">
    <location>
        <begin position="45"/>
        <end position="65"/>
    </location>
</feature>
<feature type="transmembrane region" description="Helical" evidence="1">
    <location>
        <begin position="124"/>
        <end position="142"/>
    </location>
</feature>
<dbReference type="Pfam" id="PF07099">
    <property type="entry name" value="DUF1361"/>
    <property type="match status" value="1"/>
</dbReference>
<gene>
    <name evidence="2" type="ORF">FEV09_20115</name>
</gene>
<feature type="transmembrane region" description="Helical" evidence="1">
    <location>
        <begin position="85"/>
        <end position="112"/>
    </location>
</feature>
<feature type="transmembrane region" description="Helical" evidence="1">
    <location>
        <begin position="12"/>
        <end position="33"/>
    </location>
</feature>
<comment type="caution">
    <text evidence="2">The sequence shown here is derived from an EMBL/GenBank/DDBJ whole genome shotgun (WGS) entry which is preliminary data.</text>
</comment>
<keyword evidence="1" id="KW-0812">Transmembrane</keyword>
<organism evidence="2 3">
    <name type="scientific">Pseudanabaena catenata USMAC16</name>
    <dbReference type="NCBI Taxonomy" id="1855837"/>
    <lineage>
        <taxon>Bacteria</taxon>
        <taxon>Bacillati</taxon>
        <taxon>Cyanobacteriota</taxon>
        <taxon>Cyanophyceae</taxon>
        <taxon>Pseudanabaenales</taxon>
        <taxon>Pseudanabaenaceae</taxon>
        <taxon>Pseudanabaena</taxon>
    </lineage>
</organism>
<keyword evidence="1" id="KW-0472">Membrane</keyword>
<name>A0A9X4MCG4_9CYAN</name>
<dbReference type="Proteomes" id="UP001152872">
    <property type="component" value="Unassembled WGS sequence"/>
</dbReference>
<keyword evidence="1" id="KW-1133">Transmembrane helix</keyword>
<keyword evidence="3" id="KW-1185">Reference proteome</keyword>
<protein>
    <submittedName>
        <fullName evidence="2">DUF1361 domain-containing protein</fullName>
    </submittedName>
</protein>
<sequence>MSEAFSQFLDNFQWMSWNLFLAIIPCLLSFILFIKRSPKRLPQNIMWWLGLTIFILFLPNAPYIITDIIHFVDDVRTPEISDNGIIFVLIPQYTIFILCGFQCYVISLMRLIQYLGWLKLIERITFMEVAMNFICAIGVYLGRVNRLNSWDVLTQPQYVIQHVFQNLENPNFFFGTILFFLVFTSLYYVFKWINLAIAFYWQNHVDRVST</sequence>
<reference evidence="2" key="1">
    <citation type="submission" date="2019-05" db="EMBL/GenBank/DDBJ databases">
        <title>Whole genome sequencing of Pseudanabaena catenata USMAC16.</title>
        <authorList>
            <person name="Khan Z."/>
            <person name="Omar W.M."/>
            <person name="Convey P."/>
            <person name="Merican F."/>
            <person name="Najimudin N."/>
        </authorList>
    </citation>
    <scope>NUCLEOTIDE SEQUENCE</scope>
    <source>
        <strain evidence="2">USMAC16</strain>
    </source>
</reference>
<evidence type="ECO:0000313" key="3">
    <source>
        <dbReference type="Proteomes" id="UP001152872"/>
    </source>
</evidence>
<evidence type="ECO:0000256" key="1">
    <source>
        <dbReference type="SAM" id="Phobius"/>
    </source>
</evidence>
<dbReference type="InterPro" id="IPR009793">
    <property type="entry name" value="DUF1361"/>
</dbReference>